<keyword evidence="1" id="KW-0472">Membrane</keyword>
<dbReference type="Proteomes" id="UP000024635">
    <property type="component" value="Unassembled WGS sequence"/>
</dbReference>
<comment type="caution">
    <text evidence="2">The sequence shown here is derived from an EMBL/GenBank/DDBJ whole genome shotgun (WGS) entry which is preliminary data.</text>
</comment>
<feature type="transmembrane region" description="Helical" evidence="1">
    <location>
        <begin position="92"/>
        <end position="111"/>
    </location>
</feature>
<dbReference type="EMBL" id="JARK01001361">
    <property type="protein sequence ID" value="EYC19187.1"/>
    <property type="molecule type" value="Genomic_DNA"/>
</dbReference>
<protein>
    <recommendedName>
        <fullName evidence="4">Serpentine receptor class gamma</fullName>
    </recommendedName>
</protein>
<evidence type="ECO:0000313" key="3">
    <source>
        <dbReference type="Proteomes" id="UP000024635"/>
    </source>
</evidence>
<feature type="transmembrane region" description="Helical" evidence="1">
    <location>
        <begin position="131"/>
        <end position="154"/>
    </location>
</feature>
<keyword evidence="3" id="KW-1185">Reference proteome</keyword>
<name>A0A016UWQ1_9BILA</name>
<dbReference type="InterPro" id="IPR019426">
    <property type="entry name" value="7TM_GPCR_serpentine_rcpt_Srv"/>
</dbReference>
<keyword evidence="1" id="KW-0812">Transmembrane</keyword>
<feature type="transmembrane region" description="Helical" evidence="1">
    <location>
        <begin position="48"/>
        <end position="72"/>
    </location>
</feature>
<evidence type="ECO:0008006" key="4">
    <source>
        <dbReference type="Google" id="ProtNLM"/>
    </source>
</evidence>
<reference evidence="3" key="1">
    <citation type="journal article" date="2015" name="Nat. Genet.">
        <title>The genome and transcriptome of the zoonotic hookworm Ancylostoma ceylanicum identify infection-specific gene families.</title>
        <authorList>
            <person name="Schwarz E.M."/>
            <person name="Hu Y."/>
            <person name="Antoshechkin I."/>
            <person name="Miller M.M."/>
            <person name="Sternberg P.W."/>
            <person name="Aroian R.V."/>
        </authorList>
    </citation>
    <scope>NUCLEOTIDE SEQUENCE</scope>
    <source>
        <strain evidence="3">HY135</strain>
    </source>
</reference>
<gene>
    <name evidence="2" type="primary">Acey_s0025.g1224</name>
    <name evidence="2" type="ORF">Y032_0025g1224</name>
</gene>
<organism evidence="2 3">
    <name type="scientific">Ancylostoma ceylanicum</name>
    <dbReference type="NCBI Taxonomy" id="53326"/>
    <lineage>
        <taxon>Eukaryota</taxon>
        <taxon>Metazoa</taxon>
        <taxon>Ecdysozoa</taxon>
        <taxon>Nematoda</taxon>
        <taxon>Chromadorea</taxon>
        <taxon>Rhabditida</taxon>
        <taxon>Rhabditina</taxon>
        <taxon>Rhabditomorpha</taxon>
        <taxon>Strongyloidea</taxon>
        <taxon>Ancylostomatidae</taxon>
        <taxon>Ancylostomatinae</taxon>
        <taxon>Ancylostoma</taxon>
    </lineage>
</organism>
<keyword evidence="1" id="KW-1133">Transmembrane helix</keyword>
<dbReference type="AlphaFoldDB" id="A0A016UWQ1"/>
<evidence type="ECO:0000256" key="1">
    <source>
        <dbReference type="SAM" id="Phobius"/>
    </source>
</evidence>
<dbReference type="Pfam" id="PF10323">
    <property type="entry name" value="7TM_GPCR_Srv"/>
    <property type="match status" value="1"/>
</dbReference>
<evidence type="ECO:0000313" key="2">
    <source>
        <dbReference type="EMBL" id="EYC19187.1"/>
    </source>
</evidence>
<sequence>MLVFFLVIITCSVLSVYFRIGVPIETEWNEEHQIYRWLGYPPAIHKTAVVVTLLICFFVSISSLLINIYSFVSWRKYREAMTPKMRATQKSLFYFSVLSFFCSFLICWQQLSANLIKFQGNQAFANVIFDLYFPISTFAIFVEPYAIIFFSSALRKEVARTFGREEGSSSGVFTLQRPT</sequence>
<proteinExistence type="predicted"/>
<dbReference type="OrthoDB" id="5872597at2759"/>
<accession>A0A016UWQ1</accession>